<organism evidence="1">
    <name type="scientific">Anthurium amnicola</name>
    <dbReference type="NCBI Taxonomy" id="1678845"/>
    <lineage>
        <taxon>Eukaryota</taxon>
        <taxon>Viridiplantae</taxon>
        <taxon>Streptophyta</taxon>
        <taxon>Embryophyta</taxon>
        <taxon>Tracheophyta</taxon>
        <taxon>Spermatophyta</taxon>
        <taxon>Magnoliopsida</taxon>
        <taxon>Liliopsida</taxon>
        <taxon>Araceae</taxon>
        <taxon>Pothoideae</taxon>
        <taxon>Potheae</taxon>
        <taxon>Anthurium</taxon>
    </lineage>
</organism>
<reference evidence="1" key="1">
    <citation type="submission" date="2015-07" db="EMBL/GenBank/DDBJ databases">
        <title>Transcriptome Assembly of Anthurium amnicola.</title>
        <authorList>
            <person name="Suzuki J."/>
        </authorList>
    </citation>
    <scope>NUCLEOTIDE SEQUENCE</scope>
</reference>
<feature type="non-terminal residue" evidence="1">
    <location>
        <position position="1"/>
    </location>
</feature>
<dbReference type="EMBL" id="GDJX01008129">
    <property type="protein sequence ID" value="JAT59807.1"/>
    <property type="molecule type" value="Transcribed_RNA"/>
</dbReference>
<accession>A0A1D1YYT5</accession>
<proteinExistence type="predicted"/>
<sequence length="106" mass="11242">CFAVTRAAPGPSCADVLRAMHHEPELMFEALKRRAEECVVVGACGGDALPCGLAHAFDSMPYLVSAGCAAFVHPADDDDDEDEEELSVLIKRDEAKAVAGLELVAR</sequence>
<protein>
    <submittedName>
        <fullName evidence="1">Arginine decarboxylase</fullName>
    </submittedName>
</protein>
<dbReference type="AlphaFoldDB" id="A0A1D1YYT5"/>
<evidence type="ECO:0000313" key="1">
    <source>
        <dbReference type="EMBL" id="JAT59807.1"/>
    </source>
</evidence>
<dbReference type="UniPathway" id="UPA00186">
    <property type="reaction ID" value="UER00284"/>
</dbReference>
<name>A0A1D1YYT5_9ARAE</name>
<feature type="non-terminal residue" evidence="1">
    <location>
        <position position="106"/>
    </location>
</feature>
<gene>
    <name evidence="1" type="primary">ADC</name>
    <name evidence="1" type="ORF">g.20528</name>
</gene>